<keyword evidence="2" id="KW-1185">Reference proteome</keyword>
<organism evidence="1 2">
    <name type="scientific">Natronorubrum texcoconense</name>
    <dbReference type="NCBI Taxonomy" id="1095776"/>
    <lineage>
        <taxon>Archaea</taxon>
        <taxon>Methanobacteriati</taxon>
        <taxon>Methanobacteriota</taxon>
        <taxon>Stenosarchaea group</taxon>
        <taxon>Halobacteria</taxon>
        <taxon>Halobacteriales</taxon>
        <taxon>Natrialbaceae</taxon>
        <taxon>Natronorubrum</taxon>
    </lineage>
</organism>
<evidence type="ECO:0000313" key="2">
    <source>
        <dbReference type="Proteomes" id="UP000198882"/>
    </source>
</evidence>
<dbReference type="EMBL" id="FNFE01000008">
    <property type="protein sequence ID" value="SDK94790.1"/>
    <property type="molecule type" value="Genomic_DNA"/>
</dbReference>
<dbReference type="Proteomes" id="UP000198882">
    <property type="component" value="Unassembled WGS sequence"/>
</dbReference>
<gene>
    <name evidence="1" type="ORF">SAMN04515672_4390</name>
</gene>
<reference evidence="2" key="1">
    <citation type="submission" date="2016-10" db="EMBL/GenBank/DDBJ databases">
        <authorList>
            <person name="Varghese N."/>
            <person name="Submissions S."/>
        </authorList>
    </citation>
    <scope>NUCLEOTIDE SEQUENCE [LARGE SCALE GENOMIC DNA]</scope>
    <source>
        <strain evidence="2">B4,CECT 8067,JCM 17497</strain>
    </source>
</reference>
<protein>
    <submittedName>
        <fullName evidence="1">Uncharacterized protein</fullName>
    </submittedName>
</protein>
<sequence>MVSRETPTYRFDRRLTTNIRPAVTVRGFPRAASDYHAVGVASSGAVSTRYRRLRSSRSTNRVGYLSHQSVTGNQQPEPVSFFCVQCGHETGNTPIGPTESRRKSRVHCVNSSFPCELSLDFMSLRANVPNQCRVAPLPLDPETRFVALDAFARTRKILDHNRSIPFVPIRRLDRSPRSRFDAVLATPGSLSVPALQPVRNVAVLKSVSIGVQLGVSIVIAICRSNRQRNPSTRQYGRRFSSNGWGWTGRSVPGGRD</sequence>
<name>A0A1G9G2E3_9EURY</name>
<proteinExistence type="predicted"/>
<dbReference type="STRING" id="1095776.SAMN04515672_4390"/>
<dbReference type="AlphaFoldDB" id="A0A1G9G2E3"/>
<evidence type="ECO:0000313" key="1">
    <source>
        <dbReference type="EMBL" id="SDK94790.1"/>
    </source>
</evidence>
<accession>A0A1G9G2E3</accession>